<dbReference type="SUPFAM" id="SSF46785">
    <property type="entry name" value="Winged helix' DNA-binding domain"/>
    <property type="match status" value="1"/>
</dbReference>
<dbReference type="SMART" id="SM00345">
    <property type="entry name" value="HTH_GNTR"/>
    <property type="match status" value="1"/>
</dbReference>
<keyword evidence="1" id="KW-0805">Transcription regulation</keyword>
<evidence type="ECO:0000256" key="1">
    <source>
        <dbReference type="ARBA" id="ARBA00023015"/>
    </source>
</evidence>
<dbReference type="Gene3D" id="1.20.120.530">
    <property type="entry name" value="GntR ligand-binding domain-like"/>
    <property type="match status" value="1"/>
</dbReference>
<evidence type="ECO:0000256" key="2">
    <source>
        <dbReference type="ARBA" id="ARBA00023125"/>
    </source>
</evidence>
<dbReference type="InterPro" id="IPR036390">
    <property type="entry name" value="WH_DNA-bd_sf"/>
</dbReference>
<dbReference type="EMBL" id="BAABHS010000003">
    <property type="protein sequence ID" value="GAA4952064.1"/>
    <property type="molecule type" value="Genomic_DNA"/>
</dbReference>
<dbReference type="InterPro" id="IPR011711">
    <property type="entry name" value="GntR_C"/>
</dbReference>
<keyword evidence="6" id="KW-1185">Reference proteome</keyword>
<dbReference type="SUPFAM" id="SSF48008">
    <property type="entry name" value="GntR ligand-binding domain-like"/>
    <property type="match status" value="1"/>
</dbReference>
<keyword evidence="2" id="KW-0238">DNA-binding</keyword>
<dbReference type="Proteomes" id="UP001500466">
    <property type="component" value="Unassembled WGS sequence"/>
</dbReference>
<dbReference type="PROSITE" id="PS50949">
    <property type="entry name" value="HTH_GNTR"/>
    <property type="match status" value="1"/>
</dbReference>
<dbReference type="InterPro" id="IPR000524">
    <property type="entry name" value="Tscrpt_reg_HTH_GntR"/>
</dbReference>
<dbReference type="PANTHER" id="PTHR43537:SF45">
    <property type="entry name" value="GNTR FAMILY REGULATORY PROTEIN"/>
    <property type="match status" value="1"/>
</dbReference>
<feature type="domain" description="HTH gntR-type" evidence="4">
    <location>
        <begin position="45"/>
        <end position="112"/>
    </location>
</feature>
<evidence type="ECO:0000313" key="6">
    <source>
        <dbReference type="Proteomes" id="UP001500466"/>
    </source>
</evidence>
<protein>
    <submittedName>
        <fullName evidence="5">GntR family transcriptional regulator</fullName>
    </submittedName>
</protein>
<dbReference type="SMART" id="SM00895">
    <property type="entry name" value="FCD"/>
    <property type="match status" value="1"/>
</dbReference>
<proteinExistence type="predicted"/>
<dbReference type="PANTHER" id="PTHR43537">
    <property type="entry name" value="TRANSCRIPTIONAL REGULATOR, GNTR FAMILY"/>
    <property type="match status" value="1"/>
</dbReference>
<comment type="caution">
    <text evidence="5">The sequence shown here is derived from an EMBL/GenBank/DDBJ whole genome shotgun (WGS) entry which is preliminary data.</text>
</comment>
<organism evidence="5 6">
    <name type="scientific">Yinghuangia aomiensis</name>
    <dbReference type="NCBI Taxonomy" id="676205"/>
    <lineage>
        <taxon>Bacteria</taxon>
        <taxon>Bacillati</taxon>
        <taxon>Actinomycetota</taxon>
        <taxon>Actinomycetes</taxon>
        <taxon>Kitasatosporales</taxon>
        <taxon>Streptomycetaceae</taxon>
        <taxon>Yinghuangia</taxon>
    </lineage>
</organism>
<reference evidence="6" key="1">
    <citation type="journal article" date="2019" name="Int. J. Syst. Evol. Microbiol.">
        <title>The Global Catalogue of Microorganisms (GCM) 10K type strain sequencing project: providing services to taxonomists for standard genome sequencing and annotation.</title>
        <authorList>
            <consortium name="The Broad Institute Genomics Platform"/>
            <consortium name="The Broad Institute Genome Sequencing Center for Infectious Disease"/>
            <person name="Wu L."/>
            <person name="Ma J."/>
        </authorList>
    </citation>
    <scope>NUCLEOTIDE SEQUENCE [LARGE SCALE GENOMIC DNA]</scope>
    <source>
        <strain evidence="6">JCM 17986</strain>
    </source>
</reference>
<keyword evidence="3" id="KW-0804">Transcription</keyword>
<dbReference type="Pfam" id="PF07729">
    <property type="entry name" value="FCD"/>
    <property type="match status" value="1"/>
</dbReference>
<dbReference type="InterPro" id="IPR036388">
    <property type="entry name" value="WH-like_DNA-bd_sf"/>
</dbReference>
<dbReference type="Pfam" id="PF00392">
    <property type="entry name" value="GntR"/>
    <property type="match status" value="1"/>
</dbReference>
<gene>
    <name evidence="5" type="ORF">GCM10023205_11500</name>
</gene>
<name>A0ABP9GT58_9ACTN</name>
<sequence>MIERIGWGMPAGAGASAAGWKETDVQPAESNVFTGISFAGAVRRISLREEIAEALSDDLVTGRLPAGASLTVNDAARRFGVSATPVREALIHLAAHGLFTGGHHRGFQVARYTWADFTEIVEARKLIGVPLVGRIARTFPEEAGPGLLRLADRLDNARWHGDPAETAALDRQFNGDIGRLCGNGRLEGMLRALRVQTWMYLGPYMRAAIAPADAWRRHRDLVERMVARDAEGAQAVMRDNLAELRPFARRLVGEGEGDLG</sequence>
<evidence type="ECO:0000259" key="4">
    <source>
        <dbReference type="PROSITE" id="PS50949"/>
    </source>
</evidence>
<dbReference type="Gene3D" id="1.10.10.10">
    <property type="entry name" value="Winged helix-like DNA-binding domain superfamily/Winged helix DNA-binding domain"/>
    <property type="match status" value="1"/>
</dbReference>
<evidence type="ECO:0000313" key="5">
    <source>
        <dbReference type="EMBL" id="GAA4952064.1"/>
    </source>
</evidence>
<dbReference type="InterPro" id="IPR008920">
    <property type="entry name" value="TF_FadR/GntR_C"/>
</dbReference>
<accession>A0ABP9GT58</accession>
<evidence type="ECO:0000256" key="3">
    <source>
        <dbReference type="ARBA" id="ARBA00023163"/>
    </source>
</evidence>